<reference evidence="1" key="1">
    <citation type="submission" date="2024-02" db="EMBL/GenBank/DDBJ databases">
        <title>Metagenome Assembled Genome of Zalaria obscura JY119.</title>
        <authorList>
            <person name="Vighnesh L."/>
            <person name="Jagadeeshwari U."/>
            <person name="Venkata Ramana C."/>
            <person name="Sasikala C."/>
        </authorList>
    </citation>
    <scope>NUCLEOTIDE SEQUENCE</scope>
    <source>
        <strain evidence="1">JY119</strain>
    </source>
</reference>
<accession>A0ACC3S307</accession>
<proteinExistence type="predicted"/>
<organism evidence="1 2">
    <name type="scientific">Zalaria obscura</name>
    <dbReference type="NCBI Taxonomy" id="2024903"/>
    <lineage>
        <taxon>Eukaryota</taxon>
        <taxon>Fungi</taxon>
        <taxon>Dikarya</taxon>
        <taxon>Ascomycota</taxon>
        <taxon>Pezizomycotina</taxon>
        <taxon>Dothideomycetes</taxon>
        <taxon>Dothideomycetidae</taxon>
        <taxon>Dothideales</taxon>
        <taxon>Zalariaceae</taxon>
        <taxon>Zalaria</taxon>
    </lineage>
</organism>
<evidence type="ECO:0000313" key="1">
    <source>
        <dbReference type="EMBL" id="KAK8192483.1"/>
    </source>
</evidence>
<gene>
    <name evidence="1" type="ORF">M8818_007651</name>
</gene>
<keyword evidence="2" id="KW-1185">Reference proteome</keyword>
<comment type="caution">
    <text evidence="1">The sequence shown here is derived from an EMBL/GenBank/DDBJ whole genome shotgun (WGS) entry which is preliminary data.</text>
</comment>
<dbReference type="Proteomes" id="UP001320706">
    <property type="component" value="Unassembled WGS sequence"/>
</dbReference>
<sequence length="84" mass="9307">MLSTILIWENRKMEKAGLVESPENEVVDAPAEIRSEPEKFKLPLCLDIGRAWKPLWANLPLAIAGSISDLRKQSASAQDEGCTE</sequence>
<evidence type="ECO:0000313" key="2">
    <source>
        <dbReference type="Proteomes" id="UP001320706"/>
    </source>
</evidence>
<dbReference type="EMBL" id="JAMKPW020000044">
    <property type="protein sequence ID" value="KAK8192483.1"/>
    <property type="molecule type" value="Genomic_DNA"/>
</dbReference>
<name>A0ACC3S307_9PEZI</name>
<protein>
    <submittedName>
        <fullName evidence="1">Uncharacterized protein</fullName>
    </submittedName>
</protein>